<dbReference type="Proteomes" id="UP001201812">
    <property type="component" value="Unassembled WGS sequence"/>
</dbReference>
<feature type="transmembrane region" description="Helical" evidence="3">
    <location>
        <begin position="99"/>
        <end position="119"/>
    </location>
</feature>
<dbReference type="InterPro" id="IPR052854">
    <property type="entry name" value="Serpentine_rcpt_epsilon"/>
</dbReference>
<protein>
    <submittedName>
        <fullName evidence="4">Sre G protein-coupled chemoreceptor domain-containing protein</fullName>
    </submittedName>
</protein>
<evidence type="ECO:0000256" key="1">
    <source>
        <dbReference type="ARBA" id="ARBA00006803"/>
    </source>
</evidence>
<dbReference type="Pfam" id="PF03125">
    <property type="entry name" value="Sre"/>
    <property type="match status" value="1"/>
</dbReference>
<gene>
    <name evidence="4" type="ORF">DdX_11945</name>
</gene>
<keyword evidence="5" id="KW-1185">Reference proteome</keyword>
<feature type="transmembrane region" description="Helical" evidence="3">
    <location>
        <begin position="131"/>
        <end position="154"/>
    </location>
</feature>
<organism evidence="4 5">
    <name type="scientific">Ditylenchus destructor</name>
    <dbReference type="NCBI Taxonomy" id="166010"/>
    <lineage>
        <taxon>Eukaryota</taxon>
        <taxon>Metazoa</taxon>
        <taxon>Ecdysozoa</taxon>
        <taxon>Nematoda</taxon>
        <taxon>Chromadorea</taxon>
        <taxon>Rhabditida</taxon>
        <taxon>Tylenchina</taxon>
        <taxon>Tylenchomorpha</taxon>
        <taxon>Sphaerularioidea</taxon>
        <taxon>Anguinidae</taxon>
        <taxon>Anguininae</taxon>
        <taxon>Ditylenchus</taxon>
    </lineage>
</organism>
<evidence type="ECO:0000313" key="5">
    <source>
        <dbReference type="Proteomes" id="UP001201812"/>
    </source>
</evidence>
<comment type="caution">
    <text evidence="4">The sequence shown here is derived from an EMBL/GenBank/DDBJ whole genome shotgun (WGS) entry which is preliminary data.</text>
</comment>
<dbReference type="PANTHER" id="PTHR47518:SF10">
    <property type="entry name" value="G PROTEIN-COUPLED RECEPTOR-RELATED"/>
    <property type="match status" value="1"/>
</dbReference>
<feature type="transmembrane region" description="Helical" evidence="3">
    <location>
        <begin position="47"/>
        <end position="68"/>
    </location>
</feature>
<feature type="transmembrane region" description="Helical" evidence="3">
    <location>
        <begin position="221"/>
        <end position="240"/>
    </location>
</feature>
<dbReference type="PANTHER" id="PTHR47518">
    <property type="entry name" value="SERPENTINE RECEPTOR CLASS EPSILON-13-RELATED"/>
    <property type="match status" value="1"/>
</dbReference>
<name>A0AAD4N1L8_9BILA</name>
<dbReference type="GO" id="GO:0016020">
    <property type="term" value="C:membrane"/>
    <property type="evidence" value="ECO:0007669"/>
    <property type="project" value="InterPro"/>
</dbReference>
<sequence>MERNTSLVATIFMISQCVNVCFIIALGFIYSIVVYVFACAPQFHPNFIVLIAVTSVNFTIFSVCRFILAVSDAQCYWEECFEGPLILNKALNHVESVRLGSAIFFISIMPVVVFERFMATILLSSYEKKRLSFVTFLQLILPIACTVQIVRMLQSDSINIWFLCGTGEMACLWLVLGLLAVDYINQRRYKHSSTAGSNYTLSERFQLAENIRSGRLMRHSASVLVVGNVIIIACFAAIYLADTFETKLIFKMAYDTSVNAVKICFSIITIKASHIWTEIFWRTLRKIRKRFSVKLRIVPAAKSLTPTASFTEITEKWRKHDKSTNFRTCTGKPMVFSVKEECDLYFDLYLRSWNHLPTDKPKNGEFGFSMRLKTGESRPKTGKITSSESQNAALSSQRKRPKINYWIAAVKMRKAISIA</sequence>
<accession>A0AAD4N1L8</accession>
<proteinExistence type="inferred from homology"/>
<dbReference type="AlphaFoldDB" id="A0AAD4N1L8"/>
<feature type="transmembrane region" description="Helical" evidence="3">
    <location>
        <begin position="12"/>
        <end position="40"/>
    </location>
</feature>
<evidence type="ECO:0000313" key="4">
    <source>
        <dbReference type="EMBL" id="KAI1708266.1"/>
    </source>
</evidence>
<comment type="similarity">
    <text evidence="1">Belongs to the nematode receptor-like protein sre family.</text>
</comment>
<dbReference type="InterPro" id="IPR004151">
    <property type="entry name" value="7TM_GPCR_serpentine_rcpt_Sre"/>
</dbReference>
<feature type="transmembrane region" description="Helical" evidence="3">
    <location>
        <begin position="160"/>
        <end position="181"/>
    </location>
</feature>
<feature type="region of interest" description="Disordered" evidence="2">
    <location>
        <begin position="368"/>
        <end position="396"/>
    </location>
</feature>
<keyword evidence="3" id="KW-1133">Transmembrane helix</keyword>
<feature type="compositionally biased region" description="Polar residues" evidence="2">
    <location>
        <begin position="383"/>
        <end position="396"/>
    </location>
</feature>
<dbReference type="EMBL" id="JAKKPZ010000036">
    <property type="protein sequence ID" value="KAI1708266.1"/>
    <property type="molecule type" value="Genomic_DNA"/>
</dbReference>
<keyword evidence="3" id="KW-0812">Transmembrane</keyword>
<dbReference type="GO" id="GO:0007606">
    <property type="term" value="P:sensory perception of chemical stimulus"/>
    <property type="evidence" value="ECO:0007669"/>
    <property type="project" value="InterPro"/>
</dbReference>
<evidence type="ECO:0000256" key="3">
    <source>
        <dbReference type="SAM" id="Phobius"/>
    </source>
</evidence>
<feature type="transmembrane region" description="Helical" evidence="3">
    <location>
        <begin position="260"/>
        <end position="281"/>
    </location>
</feature>
<evidence type="ECO:0000256" key="2">
    <source>
        <dbReference type="SAM" id="MobiDB-lite"/>
    </source>
</evidence>
<keyword evidence="3" id="KW-0472">Membrane</keyword>
<reference evidence="4" key="1">
    <citation type="submission" date="2022-01" db="EMBL/GenBank/DDBJ databases">
        <title>Genome Sequence Resource for Two Populations of Ditylenchus destructor, the Migratory Endoparasitic Phytonematode.</title>
        <authorList>
            <person name="Zhang H."/>
            <person name="Lin R."/>
            <person name="Xie B."/>
        </authorList>
    </citation>
    <scope>NUCLEOTIDE SEQUENCE</scope>
    <source>
        <strain evidence="4">BazhouSP</strain>
    </source>
</reference>